<dbReference type="Pfam" id="PF08242">
    <property type="entry name" value="Methyltransf_12"/>
    <property type="match status" value="1"/>
</dbReference>
<dbReference type="GeneID" id="105422778"/>
<keyword evidence="2" id="KW-1185">Reference proteome</keyword>
<evidence type="ECO:0000259" key="1">
    <source>
        <dbReference type="Pfam" id="PF08242"/>
    </source>
</evidence>
<dbReference type="CDD" id="cd02440">
    <property type="entry name" value="AdoMet_MTases"/>
    <property type="match status" value="1"/>
</dbReference>
<gene>
    <name evidence="3 4 5" type="primary">LOC105422778</name>
</gene>
<dbReference type="RefSeq" id="XP_011630586.1">
    <property type="nucleotide sequence ID" value="XM_011632284.2"/>
</dbReference>
<evidence type="ECO:0000313" key="3">
    <source>
        <dbReference type="RefSeq" id="XP_011630585.1"/>
    </source>
</evidence>
<accession>A0A6I9VUW5</accession>
<reference evidence="4" key="1">
    <citation type="submission" date="2022-04" db="UniProtKB">
        <authorList>
            <consortium name="RefSeq"/>
        </authorList>
    </citation>
    <scope>IDENTIFICATION</scope>
</reference>
<organism evidence="4">
    <name type="scientific">Pogonomyrmex barbatus</name>
    <name type="common">red harvester ant</name>
    <dbReference type="NCBI Taxonomy" id="144034"/>
    <lineage>
        <taxon>Eukaryota</taxon>
        <taxon>Metazoa</taxon>
        <taxon>Ecdysozoa</taxon>
        <taxon>Arthropoda</taxon>
        <taxon>Hexapoda</taxon>
        <taxon>Insecta</taxon>
        <taxon>Pterygota</taxon>
        <taxon>Neoptera</taxon>
        <taxon>Endopterygota</taxon>
        <taxon>Hymenoptera</taxon>
        <taxon>Apocrita</taxon>
        <taxon>Aculeata</taxon>
        <taxon>Formicoidea</taxon>
        <taxon>Formicidae</taxon>
        <taxon>Myrmicinae</taxon>
        <taxon>Pogonomyrmex</taxon>
    </lineage>
</organism>
<dbReference type="AlphaFoldDB" id="A0A6I9VUW5"/>
<dbReference type="Gene3D" id="3.40.50.150">
    <property type="entry name" value="Vaccinia Virus protein VP39"/>
    <property type="match status" value="1"/>
</dbReference>
<dbReference type="Proteomes" id="UP000504615">
    <property type="component" value="Unplaced"/>
</dbReference>
<name>A0A6I9VUW5_9HYME</name>
<evidence type="ECO:0000313" key="2">
    <source>
        <dbReference type="Proteomes" id="UP000504615"/>
    </source>
</evidence>
<evidence type="ECO:0000313" key="5">
    <source>
        <dbReference type="RefSeq" id="XP_011630587.1"/>
    </source>
</evidence>
<dbReference type="RefSeq" id="XP_011630587.1">
    <property type="nucleotide sequence ID" value="XM_011632285.2"/>
</dbReference>
<dbReference type="RefSeq" id="XP_011630585.1">
    <property type="nucleotide sequence ID" value="XM_011632283.2"/>
</dbReference>
<sequence>MMEMAQEYAKANVLSRRDGQDIIEEFSFELSKVQGKCLDIGSGPGDVTKDFLFPLLPHDVEVVGSDISQSMVNYARKNNSNERLSYIILDIEGRMPSEQIGQYDYVTSFYCLHFAYDLSHAFKNIFKLLRPNGKALVTFLEYHIVYEVYIRLSQNPRYEFYLQDAHRYVPYFQRKVYKNIETSLRKMLEDIGFEILHCSKREKCYQYNNQQILKNQMLSINPFISRMPDDMKDEFMGDLIKEIFKQDVWIPFENKNNEFLLKHYLLVAYIKKPQSAN</sequence>
<dbReference type="InterPro" id="IPR029063">
    <property type="entry name" value="SAM-dependent_MTases_sf"/>
</dbReference>
<proteinExistence type="predicted"/>
<feature type="domain" description="Methyltransferase type 12" evidence="1">
    <location>
        <begin position="38"/>
        <end position="134"/>
    </location>
</feature>
<dbReference type="KEGG" id="pbar:105422778"/>
<dbReference type="PANTHER" id="PTHR43861:SF1">
    <property type="entry name" value="TRANS-ACONITATE 2-METHYLTRANSFERASE"/>
    <property type="match status" value="1"/>
</dbReference>
<dbReference type="OrthoDB" id="8300214at2759"/>
<dbReference type="InterPro" id="IPR013217">
    <property type="entry name" value="Methyltransf_12"/>
</dbReference>
<evidence type="ECO:0000313" key="4">
    <source>
        <dbReference type="RefSeq" id="XP_011630586.1"/>
    </source>
</evidence>
<dbReference type="PANTHER" id="PTHR43861">
    <property type="entry name" value="TRANS-ACONITATE 2-METHYLTRANSFERASE-RELATED"/>
    <property type="match status" value="1"/>
</dbReference>
<protein>
    <submittedName>
        <fullName evidence="3 4">Juvenile hormone acid O-methyltransferase-like</fullName>
    </submittedName>
</protein>
<dbReference type="SUPFAM" id="SSF53335">
    <property type="entry name" value="S-adenosyl-L-methionine-dependent methyltransferases"/>
    <property type="match status" value="1"/>
</dbReference>